<dbReference type="RefSeq" id="WP_145073727.1">
    <property type="nucleotide sequence ID" value="NZ_CP036298.1"/>
</dbReference>
<proteinExistence type="predicted"/>
<feature type="chain" id="PRO_5021765815" evidence="2">
    <location>
        <begin position="27"/>
        <end position="230"/>
    </location>
</feature>
<evidence type="ECO:0000313" key="3">
    <source>
        <dbReference type="EMBL" id="QDV22332.1"/>
    </source>
</evidence>
<feature type="compositionally biased region" description="Polar residues" evidence="1">
    <location>
        <begin position="99"/>
        <end position="129"/>
    </location>
</feature>
<sequence length="230" mass="24948" precursor="true">MSRIVLKSLGCLVLLAGLSVPQAAQGQGIFDGFRDQLRGEIEQAINGQQRGAPRPVQPSEPPRALGVGGIPGEGGSQNNPGRFEPGLGGFLPDDRYVSPQRSIQPNPTQTYYPSQNRIPANPPSTSSRYSEPPERSVNNKSITVSCPSSELSSVKYQLLSGNQAYPFTMSPGESQSFVESAVWLIRFSNGGQTVTYRLRGGNNFAFETEADGVLKLYREPAGRPEPPRRR</sequence>
<evidence type="ECO:0000313" key="4">
    <source>
        <dbReference type="Proteomes" id="UP000318017"/>
    </source>
</evidence>
<feature type="signal peptide" evidence="2">
    <location>
        <begin position="1"/>
        <end position="26"/>
    </location>
</feature>
<gene>
    <name evidence="3" type="ORF">Q31a_06160</name>
</gene>
<reference evidence="3 4" key="1">
    <citation type="submission" date="2019-02" db="EMBL/GenBank/DDBJ databases">
        <title>Deep-cultivation of Planctomycetes and their phenomic and genomic characterization uncovers novel biology.</title>
        <authorList>
            <person name="Wiegand S."/>
            <person name="Jogler M."/>
            <person name="Boedeker C."/>
            <person name="Pinto D."/>
            <person name="Vollmers J."/>
            <person name="Rivas-Marin E."/>
            <person name="Kohn T."/>
            <person name="Peeters S.H."/>
            <person name="Heuer A."/>
            <person name="Rast P."/>
            <person name="Oberbeckmann S."/>
            <person name="Bunk B."/>
            <person name="Jeske O."/>
            <person name="Meyerdierks A."/>
            <person name="Storesund J.E."/>
            <person name="Kallscheuer N."/>
            <person name="Luecker S."/>
            <person name="Lage O.M."/>
            <person name="Pohl T."/>
            <person name="Merkel B.J."/>
            <person name="Hornburger P."/>
            <person name="Mueller R.-W."/>
            <person name="Bruemmer F."/>
            <person name="Labrenz M."/>
            <person name="Spormann A.M."/>
            <person name="Op den Camp H."/>
            <person name="Overmann J."/>
            <person name="Amann R."/>
            <person name="Jetten M.S.M."/>
            <person name="Mascher T."/>
            <person name="Medema M.H."/>
            <person name="Devos D.P."/>
            <person name="Kaster A.-K."/>
            <person name="Ovreas L."/>
            <person name="Rohde M."/>
            <person name="Galperin M.Y."/>
            <person name="Jogler C."/>
        </authorList>
    </citation>
    <scope>NUCLEOTIDE SEQUENCE [LARGE SCALE GENOMIC DNA]</scope>
    <source>
        <strain evidence="3 4">Q31a</strain>
    </source>
</reference>
<keyword evidence="4" id="KW-1185">Reference proteome</keyword>
<evidence type="ECO:0000256" key="1">
    <source>
        <dbReference type="SAM" id="MobiDB-lite"/>
    </source>
</evidence>
<keyword evidence="2" id="KW-0732">Signal</keyword>
<dbReference type="AlphaFoldDB" id="A0A518G157"/>
<accession>A0A518G157</accession>
<name>A0A518G157_9BACT</name>
<dbReference type="KEGG" id="ahel:Q31a_06160"/>
<organism evidence="3 4">
    <name type="scientific">Aureliella helgolandensis</name>
    <dbReference type="NCBI Taxonomy" id="2527968"/>
    <lineage>
        <taxon>Bacteria</taxon>
        <taxon>Pseudomonadati</taxon>
        <taxon>Planctomycetota</taxon>
        <taxon>Planctomycetia</taxon>
        <taxon>Pirellulales</taxon>
        <taxon>Pirellulaceae</taxon>
        <taxon>Aureliella</taxon>
    </lineage>
</organism>
<evidence type="ECO:0000256" key="2">
    <source>
        <dbReference type="SAM" id="SignalP"/>
    </source>
</evidence>
<feature type="compositionally biased region" description="Gly residues" evidence="1">
    <location>
        <begin position="66"/>
        <end position="75"/>
    </location>
</feature>
<feature type="region of interest" description="Disordered" evidence="1">
    <location>
        <begin position="45"/>
        <end position="141"/>
    </location>
</feature>
<protein>
    <submittedName>
        <fullName evidence="3">Uncharacterized protein</fullName>
    </submittedName>
</protein>
<dbReference type="EMBL" id="CP036298">
    <property type="protein sequence ID" value="QDV22332.1"/>
    <property type="molecule type" value="Genomic_DNA"/>
</dbReference>
<dbReference type="Proteomes" id="UP000318017">
    <property type="component" value="Chromosome"/>
</dbReference>